<name>A0AA88XRK2_PINIB</name>
<proteinExistence type="predicted"/>
<organism evidence="2 3">
    <name type="scientific">Pinctada imbricata</name>
    <name type="common">Atlantic pearl-oyster</name>
    <name type="synonym">Pinctada martensii</name>
    <dbReference type="NCBI Taxonomy" id="66713"/>
    <lineage>
        <taxon>Eukaryota</taxon>
        <taxon>Metazoa</taxon>
        <taxon>Spiralia</taxon>
        <taxon>Lophotrochozoa</taxon>
        <taxon>Mollusca</taxon>
        <taxon>Bivalvia</taxon>
        <taxon>Autobranchia</taxon>
        <taxon>Pteriomorphia</taxon>
        <taxon>Pterioida</taxon>
        <taxon>Pterioidea</taxon>
        <taxon>Pteriidae</taxon>
        <taxon>Pinctada</taxon>
    </lineage>
</organism>
<evidence type="ECO:0000313" key="2">
    <source>
        <dbReference type="EMBL" id="KAK3090408.1"/>
    </source>
</evidence>
<dbReference type="AlphaFoldDB" id="A0AA88XRK2"/>
<comment type="caution">
    <text evidence="2">The sequence shown here is derived from an EMBL/GenBank/DDBJ whole genome shotgun (WGS) entry which is preliminary data.</text>
</comment>
<protein>
    <submittedName>
        <fullName evidence="2">Uncharacterized protein</fullName>
    </submittedName>
</protein>
<feature type="region of interest" description="Disordered" evidence="1">
    <location>
        <begin position="62"/>
        <end position="87"/>
    </location>
</feature>
<feature type="compositionally biased region" description="Polar residues" evidence="1">
    <location>
        <begin position="325"/>
        <end position="355"/>
    </location>
</feature>
<gene>
    <name evidence="2" type="ORF">FSP39_011623</name>
</gene>
<accession>A0AA88XRK2</accession>
<feature type="compositionally biased region" description="Basic and acidic residues" evidence="1">
    <location>
        <begin position="380"/>
        <end position="392"/>
    </location>
</feature>
<evidence type="ECO:0000313" key="3">
    <source>
        <dbReference type="Proteomes" id="UP001186944"/>
    </source>
</evidence>
<sequence length="392" mass="44759">MKNGVLSRLVRESVSIAQVQLNQNPADDTWEDVEDKDKISKVFNGSRASSVMKNVLISPRTPTFDDYSDSDEDLSLSSDDETNGRDEVNQRKYWDEFDNSIKLIDDNTQYFALKPKPNFKSSDDFKGVMTDMFGNTEYGSTRGYTKLKEKINKLSNVSGLASRMLARAAATVENDINDNDDETDDIDEEKEKADLKSELIGAKRSWKLIKRHVQETTMEKNTEKMKLNWDMVTHHVKGVTDLDKARDDLYKRYGVVPTTQKDGKFECRNIMWSERAIRLNMTNPGQYNVFSHEKSKRRVQSAHPRRPKTAARTLSLPVNRPFSDTRINLDNTNMRKTSSVGTPNVNTKNLQSRPSTSHHVKARPNQGMYNSSNSPTSEKSVPKRFKDLNVNS</sequence>
<feature type="compositionally biased region" description="Basic residues" evidence="1">
    <location>
        <begin position="294"/>
        <end position="309"/>
    </location>
</feature>
<feature type="compositionally biased region" description="Acidic residues" evidence="1">
    <location>
        <begin position="66"/>
        <end position="81"/>
    </location>
</feature>
<reference evidence="2" key="1">
    <citation type="submission" date="2019-08" db="EMBL/GenBank/DDBJ databases">
        <title>The improved chromosome-level genome for the pearl oyster Pinctada fucata martensii using PacBio sequencing and Hi-C.</title>
        <authorList>
            <person name="Zheng Z."/>
        </authorList>
    </citation>
    <scope>NUCLEOTIDE SEQUENCE</scope>
    <source>
        <strain evidence="2">ZZ-2019</strain>
        <tissue evidence="2">Adductor muscle</tissue>
    </source>
</reference>
<feature type="region of interest" description="Disordered" evidence="1">
    <location>
        <begin position="290"/>
        <end position="392"/>
    </location>
</feature>
<feature type="compositionally biased region" description="Polar residues" evidence="1">
    <location>
        <begin position="367"/>
        <end position="379"/>
    </location>
</feature>
<keyword evidence="3" id="KW-1185">Reference proteome</keyword>
<dbReference type="EMBL" id="VSWD01000010">
    <property type="protein sequence ID" value="KAK3090408.1"/>
    <property type="molecule type" value="Genomic_DNA"/>
</dbReference>
<evidence type="ECO:0000256" key="1">
    <source>
        <dbReference type="SAM" id="MobiDB-lite"/>
    </source>
</evidence>
<dbReference type="Proteomes" id="UP001186944">
    <property type="component" value="Unassembled WGS sequence"/>
</dbReference>